<organism evidence="1 2">
    <name type="scientific">Arsenophonus nasoniae</name>
    <name type="common">son-killer infecting Nasonia vitripennis</name>
    <dbReference type="NCBI Taxonomy" id="638"/>
    <lineage>
        <taxon>Bacteria</taxon>
        <taxon>Pseudomonadati</taxon>
        <taxon>Pseudomonadota</taxon>
        <taxon>Gammaproteobacteria</taxon>
        <taxon>Enterobacterales</taxon>
        <taxon>Morganellaceae</taxon>
        <taxon>Arsenophonus</taxon>
    </lineage>
</organism>
<evidence type="ECO:0000313" key="1">
    <source>
        <dbReference type="EMBL" id="WGM06355.1"/>
    </source>
</evidence>
<dbReference type="InterPro" id="IPR036388">
    <property type="entry name" value="WH-like_DNA-bd_sf"/>
</dbReference>
<keyword evidence="2" id="KW-1185">Reference proteome</keyword>
<evidence type="ECO:0000313" key="2">
    <source>
        <dbReference type="Proteomes" id="UP001177592"/>
    </source>
</evidence>
<dbReference type="RefSeq" id="WP_280632398.1">
    <property type="nucleotide sequence ID" value="NZ_CP123523.1"/>
</dbReference>
<evidence type="ECO:0008006" key="3">
    <source>
        <dbReference type="Google" id="ProtNLM"/>
    </source>
</evidence>
<gene>
    <name evidence="1" type="ORF">QE258_03125</name>
</gene>
<proteinExistence type="predicted"/>
<dbReference type="EMBL" id="CP123523">
    <property type="protein sequence ID" value="WGM06355.1"/>
    <property type="molecule type" value="Genomic_DNA"/>
</dbReference>
<dbReference type="InterPro" id="IPR016032">
    <property type="entry name" value="Sig_transdc_resp-reg_C-effctor"/>
</dbReference>
<dbReference type="Proteomes" id="UP001177592">
    <property type="component" value="Chromosome"/>
</dbReference>
<sequence length="45" mass="5198">MIAQKYNRSIKTISGQKQTALRKLGLTADHQLFIIKDEILKNEKI</sequence>
<dbReference type="SUPFAM" id="SSF46894">
    <property type="entry name" value="C-terminal effector domain of the bipartite response regulators"/>
    <property type="match status" value="1"/>
</dbReference>
<name>A0ABY8NPK0_9GAMM</name>
<reference evidence="1" key="1">
    <citation type="submission" date="2023-04" db="EMBL/GenBank/DDBJ databases">
        <title>Genome dynamics across the evolutionary transition to endosymbiosis.</title>
        <authorList>
            <person name="Siozios S."/>
            <person name="Nadal-Jimenez P."/>
            <person name="Azagi T."/>
            <person name="Sprong H."/>
            <person name="Frost C.L."/>
            <person name="Parratt S.R."/>
            <person name="Taylor G."/>
            <person name="Brettell L."/>
            <person name="Lew K.C."/>
            <person name="Croft L."/>
            <person name="King K.C."/>
            <person name="Brockhurst M.A."/>
            <person name="Hypsa V."/>
            <person name="Novakova E."/>
            <person name="Darby A.C."/>
            <person name="Hurst G.D.D."/>
        </authorList>
    </citation>
    <scope>NUCLEOTIDE SEQUENCE</scope>
    <source>
        <strain evidence="1">ANv_CAN</strain>
    </source>
</reference>
<protein>
    <recommendedName>
        <fullName evidence="3">HTH luxR-type domain-containing protein</fullName>
    </recommendedName>
</protein>
<accession>A0ABY8NPK0</accession>
<dbReference type="Gene3D" id="1.10.10.10">
    <property type="entry name" value="Winged helix-like DNA-binding domain superfamily/Winged helix DNA-binding domain"/>
    <property type="match status" value="1"/>
</dbReference>